<evidence type="ECO:0000313" key="5">
    <source>
        <dbReference type="Proteomes" id="UP000228687"/>
    </source>
</evidence>
<dbReference type="Gene3D" id="3.40.50.2300">
    <property type="match status" value="1"/>
</dbReference>
<dbReference type="PROSITE" id="PS50110">
    <property type="entry name" value="RESPONSE_REGULATORY"/>
    <property type="match status" value="1"/>
</dbReference>
<dbReference type="CDD" id="cd00156">
    <property type="entry name" value="REC"/>
    <property type="match status" value="1"/>
</dbReference>
<evidence type="ECO:0000259" key="3">
    <source>
        <dbReference type="PROSITE" id="PS50110"/>
    </source>
</evidence>
<dbReference type="InterPro" id="IPR050595">
    <property type="entry name" value="Bact_response_regulator"/>
</dbReference>
<protein>
    <recommendedName>
        <fullName evidence="3">Response regulatory domain-containing protein</fullName>
    </recommendedName>
</protein>
<name>A0A2H0YY91_9BACT</name>
<dbReference type="AlphaFoldDB" id="A0A2H0YY91"/>
<dbReference type="SMART" id="SM00448">
    <property type="entry name" value="REC"/>
    <property type="match status" value="1"/>
</dbReference>
<dbReference type="PANTHER" id="PTHR44591">
    <property type="entry name" value="STRESS RESPONSE REGULATOR PROTEIN 1"/>
    <property type="match status" value="1"/>
</dbReference>
<dbReference type="PANTHER" id="PTHR44591:SF3">
    <property type="entry name" value="RESPONSE REGULATORY DOMAIN-CONTAINING PROTEIN"/>
    <property type="match status" value="1"/>
</dbReference>
<dbReference type="InterPro" id="IPR011006">
    <property type="entry name" value="CheY-like_superfamily"/>
</dbReference>
<feature type="modified residue" description="4-aspartylphosphate" evidence="2">
    <location>
        <position position="56"/>
    </location>
</feature>
<accession>A0A2H0YY91</accession>
<dbReference type="SUPFAM" id="SSF52172">
    <property type="entry name" value="CheY-like"/>
    <property type="match status" value="1"/>
</dbReference>
<evidence type="ECO:0000256" key="2">
    <source>
        <dbReference type="PROSITE-ProRule" id="PRU00169"/>
    </source>
</evidence>
<dbReference type="EMBL" id="PEXT01000026">
    <property type="protein sequence ID" value="PIS43435.1"/>
    <property type="molecule type" value="Genomic_DNA"/>
</dbReference>
<reference evidence="5" key="1">
    <citation type="submission" date="2017-09" db="EMBL/GenBank/DDBJ databases">
        <title>Depth-based differentiation of microbial function through sediment-hosted aquifers and enrichment of novel symbionts in the deep terrestrial subsurface.</title>
        <authorList>
            <person name="Probst A.J."/>
            <person name="Ladd B."/>
            <person name="Jarett J.K."/>
            <person name="Geller-Mcgrath D.E."/>
            <person name="Sieber C.M.K."/>
            <person name="Emerson J.B."/>
            <person name="Anantharaman K."/>
            <person name="Thomas B.C."/>
            <person name="Malmstrom R."/>
            <person name="Stieglmeier M."/>
            <person name="Klingl A."/>
            <person name="Woyke T."/>
            <person name="Ryan C.M."/>
            <person name="Banfield J.F."/>
        </authorList>
    </citation>
    <scope>NUCLEOTIDE SEQUENCE [LARGE SCALE GENOMIC DNA]</scope>
</reference>
<evidence type="ECO:0000313" key="4">
    <source>
        <dbReference type="EMBL" id="PIS43435.1"/>
    </source>
</evidence>
<organism evidence="4 5">
    <name type="scientific">Candidatus Kaiserbacteria bacterium CG08_land_8_20_14_0_20_50_21</name>
    <dbReference type="NCBI Taxonomy" id="1974604"/>
    <lineage>
        <taxon>Bacteria</taxon>
        <taxon>Candidatus Kaiseribacteriota</taxon>
    </lineage>
</organism>
<proteinExistence type="predicted"/>
<dbReference type="Pfam" id="PF00072">
    <property type="entry name" value="Response_reg"/>
    <property type="match status" value="1"/>
</dbReference>
<dbReference type="InterPro" id="IPR001789">
    <property type="entry name" value="Sig_transdc_resp-reg_receiver"/>
</dbReference>
<comment type="caution">
    <text evidence="4">The sequence shown here is derived from an EMBL/GenBank/DDBJ whole genome shotgun (WGS) entry which is preliminary data.</text>
</comment>
<sequence length="138" mass="15037">MTYNVYIVDDDRFLLDLYAIKFKNAGHEVGVFGGGEELVATLRKGDTKAPDAILLDLVMPGMDGFGVLEIIRKEHLAQGSKIIILSNQGQDSDLEKAKQFATDGYIVKASAIPSEVFAETIRTIESGASPDGESRHHQ</sequence>
<keyword evidence="1 2" id="KW-0597">Phosphoprotein</keyword>
<gene>
    <name evidence="4" type="ORF">COT23_01325</name>
</gene>
<feature type="domain" description="Response regulatory" evidence="3">
    <location>
        <begin position="4"/>
        <end position="123"/>
    </location>
</feature>
<evidence type="ECO:0000256" key="1">
    <source>
        <dbReference type="ARBA" id="ARBA00022553"/>
    </source>
</evidence>
<dbReference type="GO" id="GO:0000160">
    <property type="term" value="P:phosphorelay signal transduction system"/>
    <property type="evidence" value="ECO:0007669"/>
    <property type="project" value="InterPro"/>
</dbReference>
<dbReference type="Proteomes" id="UP000228687">
    <property type="component" value="Unassembled WGS sequence"/>
</dbReference>